<feature type="transmembrane region" description="Helical" evidence="10">
    <location>
        <begin position="7"/>
        <end position="27"/>
    </location>
</feature>
<evidence type="ECO:0000256" key="3">
    <source>
        <dbReference type="ARBA" id="ARBA00022679"/>
    </source>
</evidence>
<comment type="similarity">
    <text evidence="10">Belongs to the PlsY family.</text>
</comment>
<dbReference type="SMART" id="SM01207">
    <property type="entry name" value="G3P_acyltransf"/>
    <property type="match status" value="1"/>
</dbReference>
<keyword evidence="4 10" id="KW-0812">Transmembrane</keyword>
<dbReference type="HAMAP" id="MF_01043">
    <property type="entry name" value="PlsY"/>
    <property type="match status" value="1"/>
</dbReference>
<evidence type="ECO:0000256" key="7">
    <source>
        <dbReference type="ARBA" id="ARBA00023136"/>
    </source>
</evidence>
<evidence type="ECO:0000256" key="10">
    <source>
        <dbReference type="HAMAP-Rule" id="MF_01043"/>
    </source>
</evidence>
<dbReference type="GO" id="GO:0005886">
    <property type="term" value="C:plasma membrane"/>
    <property type="evidence" value="ECO:0007669"/>
    <property type="project" value="UniProtKB-SubCell"/>
</dbReference>
<dbReference type="EMBL" id="SSOB01000001">
    <property type="protein sequence ID" value="THF84591.1"/>
    <property type="molecule type" value="Genomic_DNA"/>
</dbReference>
<comment type="caution">
    <text evidence="11">The sequence shown here is derived from an EMBL/GenBank/DDBJ whole genome shotgun (WGS) entry which is preliminary data.</text>
</comment>
<keyword evidence="11" id="KW-0012">Acyltransferase</keyword>
<dbReference type="UniPathway" id="UPA00085"/>
<dbReference type="GO" id="GO:0043772">
    <property type="term" value="F:acyl-phosphate glycerol-3-phosphate acyltransferase activity"/>
    <property type="evidence" value="ECO:0007669"/>
    <property type="project" value="UniProtKB-UniRule"/>
</dbReference>
<protein>
    <recommendedName>
        <fullName evidence="10">Glycerol-3-phosphate acyltransferase</fullName>
    </recommendedName>
    <alternativeName>
        <fullName evidence="10">Acyl-PO4 G3P acyltransferase</fullName>
    </alternativeName>
    <alternativeName>
        <fullName evidence="10">Acyl-phosphate--glycerol-3-phosphate acyltransferase</fullName>
    </alternativeName>
    <alternativeName>
        <fullName evidence="10">G3P acyltransferase</fullName>
        <shortName evidence="10">GPAT</shortName>
        <ecNumber evidence="10">2.3.1.275</ecNumber>
    </alternativeName>
    <alternativeName>
        <fullName evidence="10">Lysophosphatidic acid synthase</fullName>
        <shortName evidence="10">LPA synthase</shortName>
    </alternativeName>
</protein>
<comment type="pathway">
    <text evidence="10">Lipid metabolism; phospholipid metabolism.</text>
</comment>
<dbReference type="EC" id="2.3.1.275" evidence="10"/>
<evidence type="ECO:0000256" key="4">
    <source>
        <dbReference type="ARBA" id="ARBA00022692"/>
    </source>
</evidence>
<keyword evidence="7 10" id="KW-0472">Membrane</keyword>
<keyword evidence="3 10" id="KW-0808">Transferase</keyword>
<comment type="catalytic activity">
    <reaction evidence="10">
        <text>an acyl phosphate + sn-glycerol 3-phosphate = a 1-acyl-sn-glycero-3-phosphate + phosphate</text>
        <dbReference type="Rhea" id="RHEA:34075"/>
        <dbReference type="ChEBI" id="CHEBI:43474"/>
        <dbReference type="ChEBI" id="CHEBI:57597"/>
        <dbReference type="ChEBI" id="CHEBI:57970"/>
        <dbReference type="ChEBI" id="CHEBI:59918"/>
        <dbReference type="EC" id="2.3.1.275"/>
    </reaction>
</comment>
<feature type="transmembrane region" description="Helical" evidence="10">
    <location>
        <begin position="171"/>
        <end position="187"/>
    </location>
</feature>
<evidence type="ECO:0000256" key="2">
    <source>
        <dbReference type="ARBA" id="ARBA00022516"/>
    </source>
</evidence>
<feature type="transmembrane region" description="Helical" evidence="10">
    <location>
        <begin position="47"/>
        <end position="68"/>
    </location>
</feature>
<dbReference type="PANTHER" id="PTHR30309:SF1">
    <property type="entry name" value="GLYCEROL-3-PHOSPHATE ACYLTRANSFERASE 1"/>
    <property type="match status" value="1"/>
</dbReference>
<feature type="transmembrane region" description="Helical" evidence="10">
    <location>
        <begin position="109"/>
        <end position="135"/>
    </location>
</feature>
<evidence type="ECO:0000256" key="5">
    <source>
        <dbReference type="ARBA" id="ARBA00022989"/>
    </source>
</evidence>
<evidence type="ECO:0000256" key="6">
    <source>
        <dbReference type="ARBA" id="ARBA00023098"/>
    </source>
</evidence>
<keyword evidence="5 10" id="KW-1133">Transmembrane helix</keyword>
<sequence length="197" mass="21421">MIIVWVLIAFLAGSLMFSYWLGLLANVNLRRVGDGNPGAANLWGSAGYAYGLAGVALDFLKGYLPVLLLQQTTSISGFKLFLVALAPIVGHCFSPFLGGKGGKGIAVTFGVWSALTAFSASLAYAVILALLWLLFRWMHRGRPMTSEVNALQVVIGMVLLVIFLFRGSYEATILWIWLGNLALLLFAHRRELAGWLS</sequence>
<evidence type="ECO:0000313" key="11">
    <source>
        <dbReference type="EMBL" id="THF84591.1"/>
    </source>
</evidence>
<evidence type="ECO:0000256" key="8">
    <source>
        <dbReference type="ARBA" id="ARBA00023209"/>
    </source>
</evidence>
<keyword evidence="12" id="KW-1185">Reference proteome</keyword>
<dbReference type="Proteomes" id="UP000310636">
    <property type="component" value="Unassembled WGS sequence"/>
</dbReference>
<dbReference type="AlphaFoldDB" id="A0A4S4C973"/>
<comment type="subunit">
    <text evidence="10">Probably interacts with PlsX.</text>
</comment>
<gene>
    <name evidence="10" type="primary">plsY</name>
    <name evidence="11" type="ORF">E6C55_00995</name>
</gene>
<keyword evidence="2 10" id="KW-0444">Lipid biosynthesis</keyword>
<evidence type="ECO:0000256" key="1">
    <source>
        <dbReference type="ARBA" id="ARBA00022475"/>
    </source>
</evidence>
<comment type="subcellular location">
    <subcellularLocation>
        <location evidence="10">Cell membrane</location>
        <topology evidence="10">Multi-pass membrane protein</topology>
    </subcellularLocation>
</comment>
<proteinExistence type="inferred from homology"/>
<keyword evidence="9 10" id="KW-1208">Phospholipid metabolism</keyword>
<feature type="transmembrane region" description="Helical" evidence="10">
    <location>
        <begin position="80"/>
        <end position="97"/>
    </location>
</feature>
<organism evidence="11 12">
    <name type="scientific">Cohnella fermenti</name>
    <dbReference type="NCBI Taxonomy" id="2565925"/>
    <lineage>
        <taxon>Bacteria</taxon>
        <taxon>Bacillati</taxon>
        <taxon>Bacillota</taxon>
        <taxon>Bacilli</taxon>
        <taxon>Bacillales</taxon>
        <taxon>Paenibacillaceae</taxon>
        <taxon>Cohnella</taxon>
    </lineage>
</organism>
<reference evidence="11 12" key="1">
    <citation type="submission" date="2019-04" db="EMBL/GenBank/DDBJ databases">
        <title>Cohnella sp. nov. isolated from preserved vegetables.</title>
        <authorList>
            <person name="Lin S.-Y."/>
            <person name="Hung M.-H."/>
            <person name="Young C.-C."/>
        </authorList>
    </citation>
    <scope>NUCLEOTIDE SEQUENCE [LARGE SCALE GENOMIC DNA]</scope>
    <source>
        <strain evidence="11 12">CC-MHH1044</strain>
    </source>
</reference>
<dbReference type="OrthoDB" id="9777124at2"/>
<comment type="function">
    <text evidence="10">Catalyzes the transfer of an acyl group from acyl-phosphate (acyl-PO(4)) to glycerol-3-phosphate (G3P) to form lysophosphatidic acid (LPA). This enzyme utilizes acyl-phosphate as fatty acyl donor, but not acyl-CoA or acyl-ACP.</text>
</comment>
<dbReference type="PANTHER" id="PTHR30309">
    <property type="entry name" value="INNER MEMBRANE PROTEIN YGIH"/>
    <property type="match status" value="1"/>
</dbReference>
<accession>A0A4S4C973</accession>
<dbReference type="GO" id="GO:0008654">
    <property type="term" value="P:phospholipid biosynthetic process"/>
    <property type="evidence" value="ECO:0007669"/>
    <property type="project" value="UniProtKB-UniRule"/>
</dbReference>
<dbReference type="InterPro" id="IPR003811">
    <property type="entry name" value="G3P_acylTferase_PlsY"/>
</dbReference>
<keyword evidence="1 10" id="KW-1003">Cell membrane</keyword>
<evidence type="ECO:0000256" key="9">
    <source>
        <dbReference type="ARBA" id="ARBA00023264"/>
    </source>
</evidence>
<keyword evidence="8 10" id="KW-0594">Phospholipid biosynthesis</keyword>
<name>A0A4S4C973_9BACL</name>
<keyword evidence="6 10" id="KW-0443">Lipid metabolism</keyword>
<dbReference type="RefSeq" id="WP_136367906.1">
    <property type="nucleotide sequence ID" value="NZ_SSOB01000001.1"/>
</dbReference>
<evidence type="ECO:0000313" key="12">
    <source>
        <dbReference type="Proteomes" id="UP000310636"/>
    </source>
</evidence>
<dbReference type="Pfam" id="PF02660">
    <property type="entry name" value="G3P_acyltransf"/>
    <property type="match status" value="1"/>
</dbReference>
<feature type="transmembrane region" description="Helical" evidence="10">
    <location>
        <begin position="147"/>
        <end position="165"/>
    </location>
</feature>